<dbReference type="FunFam" id="1.10.12.10:FF:000001">
    <property type="entry name" value="Probable enoyl-CoA hydratase, mitochondrial"/>
    <property type="match status" value="1"/>
</dbReference>
<dbReference type="CDD" id="cd06558">
    <property type="entry name" value="crotonase-like"/>
    <property type="match status" value="1"/>
</dbReference>
<keyword evidence="5" id="KW-1185">Reference proteome</keyword>
<dbReference type="AlphaFoldDB" id="E1WXZ2"/>
<reference evidence="5" key="1">
    <citation type="journal article" date="2013" name="ISME J.">
        <title>A small predatory core genome in the divergent marine Bacteriovorax marinus SJ and the terrestrial Bdellovibrio bacteriovorus.</title>
        <authorList>
            <person name="Crossman L.C."/>
            <person name="Chen H."/>
            <person name="Cerdeno-Tarraga A.M."/>
            <person name="Brooks K."/>
            <person name="Quail M.A."/>
            <person name="Pineiro S.A."/>
            <person name="Hobley L."/>
            <person name="Sockett R.E."/>
            <person name="Bentley S.D."/>
            <person name="Parkhill J."/>
            <person name="Williams H.N."/>
            <person name="Stine O.C."/>
        </authorList>
    </citation>
    <scope>NUCLEOTIDE SEQUENCE [LARGE SCALE GENOMIC DNA]</scope>
    <source>
        <strain evidence="5">ATCC BAA-682 / DSM 15412 / SJ</strain>
    </source>
</reference>
<dbReference type="PANTHER" id="PTHR11941">
    <property type="entry name" value="ENOYL-COA HYDRATASE-RELATED"/>
    <property type="match status" value="1"/>
</dbReference>
<dbReference type="PROSITE" id="PS00166">
    <property type="entry name" value="ENOYL_COA_HYDRATASE"/>
    <property type="match status" value="1"/>
</dbReference>
<dbReference type="HOGENOM" id="CLU_009834_7_6_7"/>
<dbReference type="EMBL" id="FQ312005">
    <property type="protein sequence ID" value="CBW27547.1"/>
    <property type="molecule type" value="Genomic_DNA"/>
</dbReference>
<sequence length="269" mass="29359">MFMNTNYETLLFEVENEIGVITVNRPKALNALSEQVHSELNALLKEFKNLNKDYSIAKGLILTGAEDKAFIAGADIKGMTTMTAEQAESFARLGQENTLLFESLNVPVIACVNGYALGGGCEMAMSCDFIYGTKTAVFGQPEVKLGLIPGFGGTQRLSKLVGRNRAKEITYSGRNVGVEEAKEIGLVVAIFETKDEMLESAKTYLSKMMRNSPHAILEAKRVMNEGNDLTISEGLNVEAKAFGAIFNSDDMKEGTKAFVEKRKPVFTGK</sequence>
<evidence type="ECO:0000256" key="2">
    <source>
        <dbReference type="ARBA" id="ARBA00023239"/>
    </source>
</evidence>
<evidence type="ECO:0000313" key="5">
    <source>
        <dbReference type="Proteomes" id="UP000008963"/>
    </source>
</evidence>
<dbReference type="SUPFAM" id="SSF52096">
    <property type="entry name" value="ClpP/crotonase"/>
    <property type="match status" value="1"/>
</dbReference>
<gene>
    <name evidence="4" type="primary">crt1</name>
    <name evidence="4" type="ordered locus">BMS_2771</name>
</gene>
<dbReference type="Gene3D" id="1.10.12.10">
    <property type="entry name" value="Lyase 2-enoyl-coa Hydratase, Chain A, domain 2"/>
    <property type="match status" value="1"/>
</dbReference>
<dbReference type="KEGG" id="bmx:BMS_2771"/>
<organism evidence="4 5">
    <name type="scientific">Halobacteriovorax marinus (strain ATCC BAA-682 / DSM 15412 / SJ)</name>
    <name type="common">Bacteriovorax marinus</name>
    <dbReference type="NCBI Taxonomy" id="862908"/>
    <lineage>
        <taxon>Bacteria</taxon>
        <taxon>Pseudomonadati</taxon>
        <taxon>Bdellovibrionota</taxon>
        <taxon>Bacteriovoracia</taxon>
        <taxon>Bacteriovoracales</taxon>
        <taxon>Halobacteriovoraceae</taxon>
        <taxon>Halobacteriovorax</taxon>
    </lineage>
</organism>
<dbReference type="PANTHER" id="PTHR11941:SF54">
    <property type="entry name" value="ENOYL-COA HYDRATASE, MITOCHONDRIAL"/>
    <property type="match status" value="1"/>
</dbReference>
<dbReference type="InterPro" id="IPR001753">
    <property type="entry name" value="Enoyl-CoA_hydra/iso"/>
</dbReference>
<accession>E1WXZ2</accession>
<protein>
    <submittedName>
        <fullName evidence="4">3-hydroxybutyryl-CoA dehydratase (Crotonase)</fullName>
    </submittedName>
</protein>
<evidence type="ECO:0000313" key="4">
    <source>
        <dbReference type="EMBL" id="CBW27547.1"/>
    </source>
</evidence>
<evidence type="ECO:0000256" key="1">
    <source>
        <dbReference type="ARBA" id="ARBA00005254"/>
    </source>
</evidence>
<dbReference type="FunFam" id="3.90.226.10:FF:000009">
    <property type="entry name" value="Carnitinyl-CoA dehydratase"/>
    <property type="match status" value="1"/>
</dbReference>
<dbReference type="GO" id="GO:0006635">
    <property type="term" value="P:fatty acid beta-oxidation"/>
    <property type="evidence" value="ECO:0007669"/>
    <property type="project" value="TreeGrafter"/>
</dbReference>
<name>E1WXZ2_HALMS</name>
<evidence type="ECO:0000256" key="3">
    <source>
        <dbReference type="RuleBase" id="RU003707"/>
    </source>
</evidence>
<dbReference type="InterPro" id="IPR014748">
    <property type="entry name" value="Enoyl-CoA_hydra_C"/>
</dbReference>
<dbReference type="InterPro" id="IPR018376">
    <property type="entry name" value="Enoyl-CoA_hyd/isom_CS"/>
</dbReference>
<dbReference type="eggNOG" id="COG1024">
    <property type="taxonomic scope" value="Bacteria"/>
</dbReference>
<dbReference type="PATRIC" id="fig|862908.3.peg.2647"/>
<dbReference type="STRING" id="862908.BMS_2771"/>
<comment type="similarity">
    <text evidence="1 3">Belongs to the enoyl-CoA hydratase/isomerase family.</text>
</comment>
<dbReference type="Proteomes" id="UP000008963">
    <property type="component" value="Chromosome"/>
</dbReference>
<dbReference type="InterPro" id="IPR029045">
    <property type="entry name" value="ClpP/crotonase-like_dom_sf"/>
</dbReference>
<dbReference type="Pfam" id="PF00378">
    <property type="entry name" value="ECH_1"/>
    <property type="match status" value="1"/>
</dbReference>
<dbReference type="Gene3D" id="3.90.226.10">
    <property type="entry name" value="2-enoyl-CoA Hydratase, Chain A, domain 1"/>
    <property type="match status" value="1"/>
</dbReference>
<proteinExistence type="inferred from homology"/>
<keyword evidence="2" id="KW-0456">Lyase</keyword>
<dbReference type="GO" id="GO:0016836">
    <property type="term" value="F:hydro-lyase activity"/>
    <property type="evidence" value="ECO:0007669"/>
    <property type="project" value="UniProtKB-ARBA"/>
</dbReference>